<gene>
    <name evidence="8" type="ORF">H9966_08915</name>
</gene>
<organism evidence="8 9">
    <name type="scientific">Candidatus Prevotella avicola</name>
    <dbReference type="NCBI Taxonomy" id="2838738"/>
    <lineage>
        <taxon>Bacteria</taxon>
        <taxon>Pseudomonadati</taxon>
        <taxon>Bacteroidota</taxon>
        <taxon>Bacteroidia</taxon>
        <taxon>Bacteroidales</taxon>
        <taxon>Prevotellaceae</taxon>
        <taxon>Prevotella</taxon>
    </lineage>
</organism>
<dbReference type="GO" id="GO:0006352">
    <property type="term" value="P:DNA-templated transcription initiation"/>
    <property type="evidence" value="ECO:0007669"/>
    <property type="project" value="InterPro"/>
</dbReference>
<evidence type="ECO:0000256" key="5">
    <source>
        <dbReference type="ARBA" id="ARBA00023163"/>
    </source>
</evidence>
<dbReference type="SUPFAM" id="SSF88946">
    <property type="entry name" value="Sigma2 domain of RNA polymerase sigma factors"/>
    <property type="match status" value="1"/>
</dbReference>
<feature type="domain" description="RNA polymerase sigma-70 region 2" evidence="6">
    <location>
        <begin position="12"/>
        <end position="74"/>
    </location>
</feature>
<keyword evidence="2" id="KW-0805">Transcription regulation</keyword>
<protein>
    <submittedName>
        <fullName evidence="8">Sigma-70 family RNA polymerase sigma factor</fullName>
    </submittedName>
</protein>
<feature type="domain" description="RNA polymerase sigma factor 70 region 4 type 2" evidence="7">
    <location>
        <begin position="104"/>
        <end position="156"/>
    </location>
</feature>
<dbReference type="AlphaFoldDB" id="A0A9D2FZT4"/>
<evidence type="ECO:0000259" key="7">
    <source>
        <dbReference type="Pfam" id="PF08281"/>
    </source>
</evidence>
<dbReference type="Gene3D" id="1.10.1740.10">
    <property type="match status" value="1"/>
</dbReference>
<dbReference type="SUPFAM" id="SSF88659">
    <property type="entry name" value="Sigma3 and sigma4 domains of RNA polymerase sigma factors"/>
    <property type="match status" value="1"/>
</dbReference>
<dbReference type="InterPro" id="IPR039425">
    <property type="entry name" value="RNA_pol_sigma-70-like"/>
</dbReference>
<keyword evidence="4" id="KW-0238">DNA-binding</keyword>
<evidence type="ECO:0000313" key="8">
    <source>
        <dbReference type="EMBL" id="HIZ69978.1"/>
    </source>
</evidence>
<keyword evidence="5" id="KW-0804">Transcription</keyword>
<dbReference type="PANTHER" id="PTHR43133">
    <property type="entry name" value="RNA POLYMERASE ECF-TYPE SIGMA FACTO"/>
    <property type="match status" value="1"/>
</dbReference>
<dbReference type="InterPro" id="IPR013324">
    <property type="entry name" value="RNA_pol_sigma_r3/r4-like"/>
</dbReference>
<proteinExistence type="inferred from homology"/>
<dbReference type="InterPro" id="IPR013325">
    <property type="entry name" value="RNA_pol_sigma_r2"/>
</dbReference>
<dbReference type="InterPro" id="IPR007627">
    <property type="entry name" value="RNA_pol_sigma70_r2"/>
</dbReference>
<dbReference type="PANTHER" id="PTHR43133:SF8">
    <property type="entry name" value="RNA POLYMERASE SIGMA FACTOR HI_1459-RELATED"/>
    <property type="match status" value="1"/>
</dbReference>
<dbReference type="InterPro" id="IPR013249">
    <property type="entry name" value="RNA_pol_sigma70_r4_t2"/>
</dbReference>
<dbReference type="EMBL" id="DXBE01000064">
    <property type="protein sequence ID" value="HIZ69978.1"/>
    <property type="molecule type" value="Genomic_DNA"/>
</dbReference>
<reference evidence="8" key="1">
    <citation type="journal article" date="2021" name="PeerJ">
        <title>Extensive microbial diversity within the chicken gut microbiome revealed by metagenomics and culture.</title>
        <authorList>
            <person name="Gilroy R."/>
            <person name="Ravi A."/>
            <person name="Getino M."/>
            <person name="Pursley I."/>
            <person name="Horton D.L."/>
            <person name="Alikhan N.F."/>
            <person name="Baker D."/>
            <person name="Gharbi K."/>
            <person name="Hall N."/>
            <person name="Watson M."/>
            <person name="Adriaenssens E.M."/>
            <person name="Foster-Nyarko E."/>
            <person name="Jarju S."/>
            <person name="Secka A."/>
            <person name="Antonio M."/>
            <person name="Oren A."/>
            <person name="Chaudhuri R.R."/>
            <person name="La Ragione R."/>
            <person name="Hildebrand F."/>
            <person name="Pallen M.J."/>
        </authorList>
    </citation>
    <scope>NUCLEOTIDE SEQUENCE</scope>
    <source>
        <strain evidence="8">ChiHecec3B27-8219</strain>
    </source>
</reference>
<evidence type="ECO:0000256" key="2">
    <source>
        <dbReference type="ARBA" id="ARBA00023015"/>
    </source>
</evidence>
<evidence type="ECO:0000256" key="1">
    <source>
        <dbReference type="ARBA" id="ARBA00010641"/>
    </source>
</evidence>
<dbReference type="Proteomes" id="UP000824055">
    <property type="component" value="Unassembled WGS sequence"/>
</dbReference>
<reference evidence="8" key="2">
    <citation type="submission" date="2021-04" db="EMBL/GenBank/DDBJ databases">
        <authorList>
            <person name="Gilroy R."/>
        </authorList>
    </citation>
    <scope>NUCLEOTIDE SEQUENCE</scope>
    <source>
        <strain evidence="8">ChiHecec3B27-8219</strain>
    </source>
</reference>
<evidence type="ECO:0000259" key="6">
    <source>
        <dbReference type="Pfam" id="PF04542"/>
    </source>
</evidence>
<dbReference type="InterPro" id="IPR036388">
    <property type="entry name" value="WH-like_DNA-bd_sf"/>
</dbReference>
<evidence type="ECO:0000256" key="4">
    <source>
        <dbReference type="ARBA" id="ARBA00023125"/>
    </source>
</evidence>
<evidence type="ECO:0000313" key="9">
    <source>
        <dbReference type="Proteomes" id="UP000824055"/>
    </source>
</evidence>
<dbReference type="Pfam" id="PF08281">
    <property type="entry name" value="Sigma70_r4_2"/>
    <property type="match status" value="1"/>
</dbReference>
<dbReference type="GO" id="GO:0016987">
    <property type="term" value="F:sigma factor activity"/>
    <property type="evidence" value="ECO:0007669"/>
    <property type="project" value="UniProtKB-KW"/>
</dbReference>
<dbReference type="InterPro" id="IPR014284">
    <property type="entry name" value="RNA_pol_sigma-70_dom"/>
</dbReference>
<dbReference type="Gene3D" id="1.10.10.10">
    <property type="entry name" value="Winged helix-like DNA-binding domain superfamily/Winged helix DNA-binding domain"/>
    <property type="match status" value="1"/>
</dbReference>
<keyword evidence="3" id="KW-0731">Sigma factor</keyword>
<comment type="similarity">
    <text evidence="1">Belongs to the sigma-70 factor family. ECF subfamily.</text>
</comment>
<dbReference type="Pfam" id="PF04542">
    <property type="entry name" value="Sigma70_r2"/>
    <property type="match status" value="1"/>
</dbReference>
<dbReference type="GO" id="GO:0003677">
    <property type="term" value="F:DNA binding"/>
    <property type="evidence" value="ECO:0007669"/>
    <property type="project" value="UniProtKB-KW"/>
</dbReference>
<name>A0A9D2FZT4_9BACT</name>
<sequence length="165" mass="18830">MEQAEFEHIAAHVRQRAFATALAFTGDRDKAEDIAQETMLKLWTLRSKINGLAHIEKLASCIAHNRAIDSHRQQPAMSLDCGRSVIDDKAVSPDRAIEDKETLAWLENCLAALPSTEYQILWLRQVERKSHDEIARIVGVRKTSIPTILSRARVKMLNEFKKRTR</sequence>
<accession>A0A9D2FZT4</accession>
<dbReference type="NCBIfam" id="TIGR02937">
    <property type="entry name" value="sigma70-ECF"/>
    <property type="match status" value="1"/>
</dbReference>
<evidence type="ECO:0000256" key="3">
    <source>
        <dbReference type="ARBA" id="ARBA00023082"/>
    </source>
</evidence>
<comment type="caution">
    <text evidence="8">The sequence shown here is derived from an EMBL/GenBank/DDBJ whole genome shotgun (WGS) entry which is preliminary data.</text>
</comment>